<evidence type="ECO:0000313" key="3">
    <source>
        <dbReference type="Proteomes" id="UP000649739"/>
    </source>
</evidence>
<dbReference type="RefSeq" id="WP_189171980.1">
    <property type="nucleotide sequence ID" value="NZ_BMQB01000012.1"/>
</dbReference>
<dbReference type="AlphaFoldDB" id="A0A8J3FG77"/>
<protein>
    <submittedName>
        <fullName evidence="2">Uncharacterized protein</fullName>
    </submittedName>
</protein>
<dbReference type="Proteomes" id="UP000649739">
    <property type="component" value="Unassembled WGS sequence"/>
</dbReference>
<comment type="caution">
    <text evidence="2">The sequence shown here is derived from an EMBL/GenBank/DDBJ whole genome shotgun (WGS) entry which is preliminary data.</text>
</comment>
<feature type="region of interest" description="Disordered" evidence="1">
    <location>
        <begin position="1"/>
        <end position="23"/>
    </location>
</feature>
<accession>A0A8J3FG77</accession>
<dbReference type="EMBL" id="BMQB01000012">
    <property type="protein sequence ID" value="GGK08110.1"/>
    <property type="molecule type" value="Genomic_DNA"/>
</dbReference>
<keyword evidence="3" id="KW-1185">Reference proteome</keyword>
<gene>
    <name evidence="2" type="ORF">GCM10010123_42590</name>
</gene>
<feature type="compositionally biased region" description="Basic residues" evidence="1">
    <location>
        <begin position="14"/>
        <end position="23"/>
    </location>
</feature>
<evidence type="ECO:0000256" key="1">
    <source>
        <dbReference type="SAM" id="MobiDB-lite"/>
    </source>
</evidence>
<name>A0A8J3FG77_9ACTN</name>
<evidence type="ECO:0000313" key="2">
    <source>
        <dbReference type="EMBL" id="GGK08110.1"/>
    </source>
</evidence>
<organism evidence="2 3">
    <name type="scientific">Pilimelia anulata</name>
    <dbReference type="NCBI Taxonomy" id="53371"/>
    <lineage>
        <taxon>Bacteria</taxon>
        <taxon>Bacillati</taxon>
        <taxon>Actinomycetota</taxon>
        <taxon>Actinomycetes</taxon>
        <taxon>Micromonosporales</taxon>
        <taxon>Micromonosporaceae</taxon>
        <taxon>Pilimelia</taxon>
    </lineage>
</organism>
<reference evidence="2" key="2">
    <citation type="submission" date="2020-09" db="EMBL/GenBank/DDBJ databases">
        <authorList>
            <person name="Sun Q."/>
            <person name="Ohkuma M."/>
        </authorList>
    </citation>
    <scope>NUCLEOTIDE SEQUENCE</scope>
    <source>
        <strain evidence="2">JCM 3090</strain>
    </source>
</reference>
<sequence length="71" mass="8142">MGNRFHSRNPGARSHGKSCKGKKRYPTREYALGVRRYRISRGAWAGTLHVYVCRFCESWHVGNRTGSSQSK</sequence>
<reference evidence="2" key="1">
    <citation type="journal article" date="2014" name="Int. J. Syst. Evol. Microbiol.">
        <title>Complete genome sequence of Corynebacterium casei LMG S-19264T (=DSM 44701T), isolated from a smear-ripened cheese.</title>
        <authorList>
            <consortium name="US DOE Joint Genome Institute (JGI-PGF)"/>
            <person name="Walter F."/>
            <person name="Albersmeier A."/>
            <person name="Kalinowski J."/>
            <person name="Ruckert C."/>
        </authorList>
    </citation>
    <scope>NUCLEOTIDE SEQUENCE</scope>
    <source>
        <strain evidence="2">JCM 3090</strain>
    </source>
</reference>
<proteinExistence type="predicted"/>